<dbReference type="RefSeq" id="XP_067923414.1">
    <property type="nucleotide sequence ID" value="XM_068064608.1"/>
</dbReference>
<dbReference type="EMBL" id="MIGC01002064">
    <property type="protein sequence ID" value="PHJ21734.1"/>
    <property type="molecule type" value="Genomic_DNA"/>
</dbReference>
<comment type="caution">
    <text evidence="1">The sequence shown here is derived from an EMBL/GenBank/DDBJ whole genome shotgun (WGS) entry which is preliminary data.</text>
</comment>
<dbReference type="VEuPathDB" id="ToxoDB:CSUI_004417"/>
<sequence length="64" mass="7568">MQRRLSSGIFKFERAEKYLLLIQPLPTTGRPVILREPLREKLSGLSVRYFVIQNWWRGSLIIVP</sequence>
<dbReference type="GeneID" id="94427819"/>
<proteinExistence type="predicted"/>
<dbReference type="Proteomes" id="UP000221165">
    <property type="component" value="Unassembled WGS sequence"/>
</dbReference>
<evidence type="ECO:0000313" key="1">
    <source>
        <dbReference type="EMBL" id="PHJ21734.1"/>
    </source>
</evidence>
<protein>
    <submittedName>
        <fullName evidence="1">Uncharacterized protein</fullName>
    </submittedName>
</protein>
<gene>
    <name evidence="1" type="ORF">CSUI_004417</name>
</gene>
<keyword evidence="2" id="KW-1185">Reference proteome</keyword>
<organism evidence="1 2">
    <name type="scientific">Cystoisospora suis</name>
    <dbReference type="NCBI Taxonomy" id="483139"/>
    <lineage>
        <taxon>Eukaryota</taxon>
        <taxon>Sar</taxon>
        <taxon>Alveolata</taxon>
        <taxon>Apicomplexa</taxon>
        <taxon>Conoidasida</taxon>
        <taxon>Coccidia</taxon>
        <taxon>Eucoccidiorida</taxon>
        <taxon>Eimeriorina</taxon>
        <taxon>Sarcocystidae</taxon>
        <taxon>Cystoisospora</taxon>
    </lineage>
</organism>
<evidence type="ECO:0000313" key="2">
    <source>
        <dbReference type="Proteomes" id="UP000221165"/>
    </source>
</evidence>
<name>A0A2C6L178_9APIC</name>
<reference evidence="1 2" key="1">
    <citation type="journal article" date="2017" name="Int. J. Parasitol.">
        <title>The genome of the protozoan parasite Cystoisospora suis and a reverse vaccinology approach to identify vaccine candidates.</title>
        <authorList>
            <person name="Palmieri N."/>
            <person name="Shrestha A."/>
            <person name="Ruttkowski B."/>
            <person name="Beck T."/>
            <person name="Vogl C."/>
            <person name="Tomley F."/>
            <person name="Blake D.P."/>
            <person name="Joachim A."/>
        </authorList>
    </citation>
    <scope>NUCLEOTIDE SEQUENCE [LARGE SCALE GENOMIC DNA]</scope>
    <source>
        <strain evidence="1 2">Wien I</strain>
    </source>
</reference>
<accession>A0A2C6L178</accession>
<dbReference type="AlphaFoldDB" id="A0A2C6L178"/>